<organism evidence="2 3">
    <name type="scientific">Leptidea sinapis</name>
    <dbReference type="NCBI Taxonomy" id="189913"/>
    <lineage>
        <taxon>Eukaryota</taxon>
        <taxon>Metazoa</taxon>
        <taxon>Ecdysozoa</taxon>
        <taxon>Arthropoda</taxon>
        <taxon>Hexapoda</taxon>
        <taxon>Insecta</taxon>
        <taxon>Pterygota</taxon>
        <taxon>Neoptera</taxon>
        <taxon>Endopterygota</taxon>
        <taxon>Lepidoptera</taxon>
        <taxon>Glossata</taxon>
        <taxon>Ditrysia</taxon>
        <taxon>Papilionoidea</taxon>
        <taxon>Pieridae</taxon>
        <taxon>Dismorphiinae</taxon>
        <taxon>Leptidea</taxon>
    </lineage>
</organism>
<accession>A0A5E4QZY9</accession>
<feature type="chain" id="PRO_5022678279" evidence="1">
    <location>
        <begin position="21"/>
        <end position="93"/>
    </location>
</feature>
<dbReference type="Proteomes" id="UP000324832">
    <property type="component" value="Unassembled WGS sequence"/>
</dbReference>
<reference evidence="2 3" key="1">
    <citation type="submission" date="2017-07" db="EMBL/GenBank/DDBJ databases">
        <authorList>
            <person name="Talla V."/>
            <person name="Backstrom N."/>
        </authorList>
    </citation>
    <scope>NUCLEOTIDE SEQUENCE [LARGE SCALE GENOMIC DNA]</scope>
</reference>
<evidence type="ECO:0000313" key="3">
    <source>
        <dbReference type="Proteomes" id="UP000324832"/>
    </source>
</evidence>
<evidence type="ECO:0000256" key="1">
    <source>
        <dbReference type="SAM" id="SignalP"/>
    </source>
</evidence>
<dbReference type="EMBL" id="FZQP02006221">
    <property type="protein sequence ID" value="VVD02665.1"/>
    <property type="molecule type" value="Genomic_DNA"/>
</dbReference>
<protein>
    <submittedName>
        <fullName evidence="2">Uncharacterized protein</fullName>
    </submittedName>
</protein>
<sequence>MRFLLISLVLLICLTTFGHAKTTVINVKPVNEAINTDRQGTTAGQRQGMLGKFLPIPCFGSMRYLFKISSIVRVTENDDKKISGYLRDVGSIE</sequence>
<keyword evidence="1" id="KW-0732">Signal</keyword>
<keyword evidence="3" id="KW-1185">Reference proteome</keyword>
<proteinExistence type="predicted"/>
<gene>
    <name evidence="2" type="ORF">LSINAPIS_LOCUS12832</name>
</gene>
<dbReference type="AlphaFoldDB" id="A0A5E4QZY9"/>
<evidence type="ECO:0000313" key="2">
    <source>
        <dbReference type="EMBL" id="VVD02665.1"/>
    </source>
</evidence>
<feature type="signal peptide" evidence="1">
    <location>
        <begin position="1"/>
        <end position="20"/>
    </location>
</feature>
<name>A0A5E4QZY9_9NEOP</name>